<dbReference type="Proteomes" id="UP001231109">
    <property type="component" value="Unassembled WGS sequence"/>
</dbReference>
<gene>
    <name evidence="1" type="ORF">ORJ04_12535</name>
</gene>
<reference evidence="1 2" key="1">
    <citation type="submission" date="2022-11" db="EMBL/GenBank/DDBJ databases">
        <title>Viruses from the air-sea interface of a natural surface slick.</title>
        <authorList>
            <person name="Rahlff J."/>
            <person name="Holmfeldt K."/>
        </authorList>
    </citation>
    <scope>NUCLEOTIDE SEQUENCE [LARGE SCALE GENOMIC DNA]</scope>
    <source>
        <strain evidence="1 2">SMS4</strain>
    </source>
</reference>
<evidence type="ECO:0000313" key="1">
    <source>
        <dbReference type="EMBL" id="MDP5136776.1"/>
    </source>
</evidence>
<organism evidence="1 2">
    <name type="scientific">Rheinheimera baltica</name>
    <dbReference type="NCBI Taxonomy" id="67576"/>
    <lineage>
        <taxon>Bacteria</taxon>
        <taxon>Pseudomonadati</taxon>
        <taxon>Pseudomonadota</taxon>
        <taxon>Gammaproteobacteria</taxon>
        <taxon>Chromatiales</taxon>
        <taxon>Chromatiaceae</taxon>
        <taxon>Rheinheimera</taxon>
    </lineage>
</organism>
<sequence length="89" mass="9604">MNTLTAVVAIATLTTGIYSNDVAAKTVSEQIRADIEIQLTELHQDTQRQTKMAMTKSSIDLLAMLTAEQDVAAAIFATKTIRTSNSMAD</sequence>
<proteinExistence type="predicted"/>
<comment type="caution">
    <text evidence="1">The sequence shown here is derived from an EMBL/GenBank/DDBJ whole genome shotgun (WGS) entry which is preliminary data.</text>
</comment>
<dbReference type="RefSeq" id="WP_027670257.1">
    <property type="nucleotide sequence ID" value="NZ_JAPJDZ010000030.1"/>
</dbReference>
<evidence type="ECO:0000313" key="2">
    <source>
        <dbReference type="Proteomes" id="UP001231109"/>
    </source>
</evidence>
<accession>A0ABT9I086</accession>
<dbReference type="EMBL" id="JAPJDZ010000030">
    <property type="protein sequence ID" value="MDP5136776.1"/>
    <property type="molecule type" value="Genomic_DNA"/>
</dbReference>
<keyword evidence="2" id="KW-1185">Reference proteome</keyword>
<protein>
    <submittedName>
        <fullName evidence="1">Uncharacterized protein</fullName>
    </submittedName>
</protein>
<name>A0ABT9I086_9GAMM</name>